<name>A0A521DXD7_9BACT</name>
<protein>
    <submittedName>
        <fullName evidence="1">Uncharacterized protein</fullName>
    </submittedName>
</protein>
<gene>
    <name evidence="1" type="ORF">SAMN06265218_11239</name>
</gene>
<dbReference type="Proteomes" id="UP000317593">
    <property type="component" value="Unassembled WGS sequence"/>
</dbReference>
<keyword evidence="2" id="KW-1185">Reference proteome</keyword>
<reference evidence="1 2" key="1">
    <citation type="submission" date="2017-05" db="EMBL/GenBank/DDBJ databases">
        <authorList>
            <person name="Varghese N."/>
            <person name="Submissions S."/>
        </authorList>
    </citation>
    <scope>NUCLEOTIDE SEQUENCE [LARGE SCALE GENOMIC DNA]</scope>
    <source>
        <strain evidence="1 2">DSM 21194</strain>
    </source>
</reference>
<accession>A0A521DXD7</accession>
<dbReference type="EMBL" id="FXTH01000012">
    <property type="protein sequence ID" value="SMO76383.1"/>
    <property type="molecule type" value="Genomic_DNA"/>
</dbReference>
<evidence type="ECO:0000313" key="1">
    <source>
        <dbReference type="EMBL" id="SMO76383.1"/>
    </source>
</evidence>
<evidence type="ECO:0000313" key="2">
    <source>
        <dbReference type="Proteomes" id="UP000317593"/>
    </source>
</evidence>
<sequence>MTLCCAALEQAAQSFFSRHSFVTFDSKLTPILTIAYEEKGMSRLRHGDRPEG</sequence>
<dbReference type="AlphaFoldDB" id="A0A521DXD7"/>
<organism evidence="1 2">
    <name type="scientific">Fodinibius sediminis</name>
    <dbReference type="NCBI Taxonomy" id="1214077"/>
    <lineage>
        <taxon>Bacteria</taxon>
        <taxon>Pseudomonadati</taxon>
        <taxon>Balneolota</taxon>
        <taxon>Balneolia</taxon>
        <taxon>Balneolales</taxon>
        <taxon>Balneolaceae</taxon>
        <taxon>Fodinibius</taxon>
    </lineage>
</organism>
<proteinExistence type="predicted"/>